<dbReference type="Pfam" id="PF07705">
    <property type="entry name" value="CARDB"/>
    <property type="match status" value="1"/>
</dbReference>
<dbReference type="AlphaFoldDB" id="A0A853JAT9"/>
<evidence type="ECO:0000313" key="4">
    <source>
        <dbReference type="EMBL" id="NZA25768.1"/>
    </source>
</evidence>
<organism evidence="4 5">
    <name type="scientific">Luteimonas salinisoli</name>
    <dbReference type="NCBI Taxonomy" id="2752307"/>
    <lineage>
        <taxon>Bacteria</taxon>
        <taxon>Pseudomonadati</taxon>
        <taxon>Pseudomonadota</taxon>
        <taxon>Gammaproteobacteria</taxon>
        <taxon>Lysobacterales</taxon>
        <taxon>Lysobacteraceae</taxon>
        <taxon>Luteimonas</taxon>
    </lineage>
</organism>
<protein>
    <recommendedName>
        <fullName evidence="3">CARDB domain-containing protein</fullName>
    </recommendedName>
</protein>
<proteinExistence type="predicted"/>
<feature type="chain" id="PRO_5032335821" description="CARDB domain-containing protein" evidence="2">
    <location>
        <begin position="27"/>
        <end position="245"/>
    </location>
</feature>
<dbReference type="Gene3D" id="2.60.40.10">
    <property type="entry name" value="Immunoglobulins"/>
    <property type="match status" value="1"/>
</dbReference>
<feature type="compositionally biased region" description="Low complexity" evidence="1">
    <location>
        <begin position="24"/>
        <end position="37"/>
    </location>
</feature>
<dbReference type="EMBL" id="JACCKA010000038">
    <property type="protein sequence ID" value="NZA25768.1"/>
    <property type="molecule type" value="Genomic_DNA"/>
</dbReference>
<keyword evidence="2" id="KW-0732">Signal</keyword>
<dbReference type="InterPro" id="IPR011635">
    <property type="entry name" value="CARDB"/>
</dbReference>
<name>A0A853JAT9_9GAMM</name>
<evidence type="ECO:0000313" key="5">
    <source>
        <dbReference type="Proteomes" id="UP000578091"/>
    </source>
</evidence>
<keyword evidence="5" id="KW-1185">Reference proteome</keyword>
<dbReference type="Proteomes" id="UP000578091">
    <property type="component" value="Unassembled WGS sequence"/>
</dbReference>
<comment type="caution">
    <text evidence="4">The sequence shown here is derived from an EMBL/GenBank/DDBJ whole genome shotgun (WGS) entry which is preliminary data.</text>
</comment>
<accession>A0A853JAT9</accession>
<feature type="signal peptide" evidence="2">
    <location>
        <begin position="1"/>
        <end position="26"/>
    </location>
</feature>
<feature type="region of interest" description="Disordered" evidence="1">
    <location>
        <begin position="24"/>
        <end position="98"/>
    </location>
</feature>
<evidence type="ECO:0000256" key="1">
    <source>
        <dbReference type="SAM" id="MobiDB-lite"/>
    </source>
</evidence>
<reference evidence="4 5" key="1">
    <citation type="submission" date="2020-07" db="EMBL/GenBank/DDBJ databases">
        <title>Luteimonas sp. SJ-92.</title>
        <authorList>
            <person name="Huang X.-X."/>
            <person name="Xu L."/>
            <person name="Sun J.-Q."/>
        </authorList>
    </citation>
    <scope>NUCLEOTIDE SEQUENCE [LARGE SCALE GENOMIC DNA]</scope>
    <source>
        <strain evidence="4 5">SJ-92</strain>
    </source>
</reference>
<gene>
    <name evidence="4" type="ORF">H0E84_05175</name>
</gene>
<feature type="domain" description="CARDB" evidence="3">
    <location>
        <begin position="149"/>
        <end position="224"/>
    </location>
</feature>
<evidence type="ECO:0000259" key="3">
    <source>
        <dbReference type="Pfam" id="PF07705"/>
    </source>
</evidence>
<dbReference type="RefSeq" id="WP_180677573.1">
    <property type="nucleotide sequence ID" value="NZ_JACCKA010000038.1"/>
</dbReference>
<sequence>MSRQFSGLAAALAPITLALAIPGAAAAQQRVSAAEPAEATPRPGRADDRALRAVAVPPQQADDDGGPGQGRQAQDDDDGGPGQGRQTQDDDGGPGQGRQIMQARVLPDLSLVGAFTIGTGPVGWGTSTQLPASAAVRQQDGRCVFRYAYPTRNQGPGASAAAVNRIFLDAPDGPQLAEDPLPALAAGVASTVSGHILLAPGTWTLYVHADAAQQVMETDEQNNLRRVRVTVEGDCGPRRATRARD</sequence>
<dbReference type="InterPro" id="IPR013783">
    <property type="entry name" value="Ig-like_fold"/>
</dbReference>
<evidence type="ECO:0000256" key="2">
    <source>
        <dbReference type="SAM" id="SignalP"/>
    </source>
</evidence>